<dbReference type="HAMAP" id="MF_00147_B">
    <property type="entry name" value="TIM_B"/>
    <property type="match status" value="1"/>
</dbReference>
<evidence type="ECO:0000313" key="10">
    <source>
        <dbReference type="Proteomes" id="UP001144372"/>
    </source>
</evidence>
<reference evidence="9" key="1">
    <citation type="submission" date="2022-12" db="EMBL/GenBank/DDBJ databases">
        <title>Reference genome sequencing for broad-spectrum identification of bacterial and archaeal isolates by mass spectrometry.</title>
        <authorList>
            <person name="Sekiguchi Y."/>
            <person name="Tourlousse D.M."/>
        </authorList>
    </citation>
    <scope>NUCLEOTIDE SEQUENCE</scope>
    <source>
        <strain evidence="9">ASRB1</strain>
    </source>
</reference>
<protein>
    <recommendedName>
        <fullName evidence="7 8">Triosephosphate isomerase</fullName>
        <shortName evidence="7">TIM</shortName>
        <shortName evidence="7">TPI</shortName>
        <ecNumber evidence="7 8">5.3.1.1</ecNumber>
    </recommendedName>
    <alternativeName>
        <fullName evidence="7">Triose-phosphate isomerase</fullName>
    </alternativeName>
</protein>
<evidence type="ECO:0000256" key="8">
    <source>
        <dbReference type="RuleBase" id="RU363013"/>
    </source>
</evidence>
<comment type="similarity">
    <text evidence="2 7 8">Belongs to the triosephosphate isomerase family.</text>
</comment>
<dbReference type="PANTHER" id="PTHR21139:SF42">
    <property type="entry name" value="TRIOSEPHOSPHATE ISOMERASE"/>
    <property type="match status" value="1"/>
</dbReference>
<gene>
    <name evidence="7 9" type="primary">tpiA</name>
    <name evidence="9" type="ORF">DAMNIGENAA_36180</name>
</gene>
<organism evidence="9 10">
    <name type="scientific">Desulforhabdus amnigena</name>
    <dbReference type="NCBI Taxonomy" id="40218"/>
    <lineage>
        <taxon>Bacteria</taxon>
        <taxon>Pseudomonadati</taxon>
        <taxon>Thermodesulfobacteriota</taxon>
        <taxon>Syntrophobacteria</taxon>
        <taxon>Syntrophobacterales</taxon>
        <taxon>Syntrophobacteraceae</taxon>
        <taxon>Desulforhabdus</taxon>
    </lineage>
</organism>
<sequence>MDKRISLIAANWKMHKTIGETVSFIETLQKEVGPCTDREVMIAPPYTALDAARKAMTMEGYKLAAQNFHWEEKGAYTGEISGPMLKDLGCDCVILGHSERRHLFGETDEMIQKKLAAAFKFGLLPILCVGEVLEEREAGRTLEVIGTQLERAVQGLSREESGKIVIAYEPVWAIGTGKTATPGQAQEVHLAIRQHIAALFDKEVANRLRILYGGSVKPDNVDALMAQPDIDGLLVGGASLEVSSFKRIVQYQFVEK</sequence>
<comment type="subcellular location">
    <subcellularLocation>
        <location evidence="7 8">Cytoplasm</location>
    </subcellularLocation>
</comment>
<comment type="pathway">
    <text evidence="7 8">Carbohydrate biosynthesis; gluconeogenesis.</text>
</comment>
<dbReference type="AlphaFoldDB" id="A0A9W6FWC0"/>
<dbReference type="InterPro" id="IPR020861">
    <property type="entry name" value="Triosephosphate_isomerase_AS"/>
</dbReference>
<dbReference type="GO" id="GO:0046166">
    <property type="term" value="P:glyceraldehyde-3-phosphate biosynthetic process"/>
    <property type="evidence" value="ECO:0007669"/>
    <property type="project" value="TreeGrafter"/>
</dbReference>
<dbReference type="InterPro" id="IPR000652">
    <property type="entry name" value="Triosephosphate_isomerase"/>
</dbReference>
<dbReference type="GO" id="GO:0005829">
    <property type="term" value="C:cytosol"/>
    <property type="evidence" value="ECO:0007669"/>
    <property type="project" value="TreeGrafter"/>
</dbReference>
<evidence type="ECO:0000256" key="2">
    <source>
        <dbReference type="ARBA" id="ARBA00007422"/>
    </source>
</evidence>
<keyword evidence="4 7" id="KW-0963">Cytoplasm</keyword>
<evidence type="ECO:0000256" key="6">
    <source>
        <dbReference type="ARBA" id="ARBA00023235"/>
    </source>
</evidence>
<evidence type="ECO:0000256" key="4">
    <source>
        <dbReference type="ARBA" id="ARBA00022490"/>
    </source>
</evidence>
<comment type="catalytic activity">
    <reaction evidence="7 8">
        <text>D-glyceraldehyde 3-phosphate = dihydroxyacetone phosphate</text>
        <dbReference type="Rhea" id="RHEA:18585"/>
        <dbReference type="ChEBI" id="CHEBI:57642"/>
        <dbReference type="ChEBI" id="CHEBI:59776"/>
        <dbReference type="EC" id="5.3.1.1"/>
    </reaction>
</comment>
<dbReference type="InterPro" id="IPR022896">
    <property type="entry name" value="TrioseP_Isoase_bac/euk"/>
</dbReference>
<dbReference type="InterPro" id="IPR013785">
    <property type="entry name" value="Aldolase_TIM"/>
</dbReference>
<comment type="subunit">
    <text evidence="7 8">Homodimer.</text>
</comment>
<dbReference type="NCBIfam" id="TIGR00419">
    <property type="entry name" value="tim"/>
    <property type="match status" value="1"/>
</dbReference>
<keyword evidence="5 7" id="KW-0324">Glycolysis</keyword>
<dbReference type="GO" id="GO:0006094">
    <property type="term" value="P:gluconeogenesis"/>
    <property type="evidence" value="ECO:0007669"/>
    <property type="project" value="UniProtKB-UniRule"/>
</dbReference>
<dbReference type="EC" id="5.3.1.1" evidence="7 8"/>
<keyword evidence="10" id="KW-1185">Reference proteome</keyword>
<dbReference type="GO" id="GO:0006096">
    <property type="term" value="P:glycolytic process"/>
    <property type="evidence" value="ECO:0007669"/>
    <property type="project" value="UniProtKB-UniRule"/>
</dbReference>
<comment type="caution">
    <text evidence="9">The sequence shown here is derived from an EMBL/GenBank/DDBJ whole genome shotgun (WGS) entry which is preliminary data.</text>
</comment>
<dbReference type="GO" id="GO:0019563">
    <property type="term" value="P:glycerol catabolic process"/>
    <property type="evidence" value="ECO:0007669"/>
    <property type="project" value="TreeGrafter"/>
</dbReference>
<dbReference type="InterPro" id="IPR035990">
    <property type="entry name" value="TIM_sf"/>
</dbReference>
<name>A0A9W6FWC0_9BACT</name>
<evidence type="ECO:0000256" key="5">
    <source>
        <dbReference type="ARBA" id="ARBA00023152"/>
    </source>
</evidence>
<evidence type="ECO:0000313" key="9">
    <source>
        <dbReference type="EMBL" id="GLI36185.1"/>
    </source>
</evidence>
<evidence type="ECO:0000256" key="3">
    <source>
        <dbReference type="ARBA" id="ARBA00022432"/>
    </source>
</evidence>
<dbReference type="Gene3D" id="3.20.20.70">
    <property type="entry name" value="Aldolase class I"/>
    <property type="match status" value="1"/>
</dbReference>
<feature type="binding site" evidence="7">
    <location>
        <begin position="236"/>
        <end position="237"/>
    </location>
    <ligand>
        <name>substrate</name>
    </ligand>
</feature>
<dbReference type="Proteomes" id="UP001144372">
    <property type="component" value="Unassembled WGS sequence"/>
</dbReference>
<feature type="active site" description="Proton acceptor" evidence="7">
    <location>
        <position position="169"/>
    </location>
</feature>
<evidence type="ECO:0000256" key="1">
    <source>
        <dbReference type="ARBA" id="ARBA00004680"/>
    </source>
</evidence>
<keyword evidence="6 7" id="KW-0413">Isomerase</keyword>
<dbReference type="SUPFAM" id="SSF51351">
    <property type="entry name" value="Triosephosphate isomerase (TIM)"/>
    <property type="match status" value="1"/>
</dbReference>
<proteinExistence type="inferred from homology"/>
<feature type="active site" description="Electrophile" evidence="7">
    <location>
        <position position="97"/>
    </location>
</feature>
<feature type="binding site" evidence="7">
    <location>
        <position position="215"/>
    </location>
    <ligand>
        <name>substrate</name>
    </ligand>
</feature>
<comment type="pathway">
    <text evidence="1 7 8">Carbohydrate degradation; glycolysis; D-glyceraldehyde 3-phosphate from glycerone phosphate: step 1/1.</text>
</comment>
<feature type="binding site" evidence="7">
    <location>
        <begin position="11"/>
        <end position="13"/>
    </location>
    <ligand>
        <name>substrate</name>
    </ligand>
</feature>
<dbReference type="EMBL" id="BSDR01000001">
    <property type="protein sequence ID" value="GLI36185.1"/>
    <property type="molecule type" value="Genomic_DNA"/>
</dbReference>
<feature type="binding site" evidence="7">
    <location>
        <position position="175"/>
    </location>
    <ligand>
        <name>substrate</name>
    </ligand>
</feature>
<keyword evidence="3 7" id="KW-0312">Gluconeogenesis</keyword>
<comment type="function">
    <text evidence="7">Involved in the gluconeogenesis. Catalyzes stereospecifically the conversion of dihydroxyacetone phosphate (DHAP) to D-glyceraldehyde-3-phosphate (G3P).</text>
</comment>
<accession>A0A9W6FWC0</accession>
<dbReference type="FunFam" id="3.20.20.70:FF:000016">
    <property type="entry name" value="Triosephosphate isomerase"/>
    <property type="match status" value="1"/>
</dbReference>
<dbReference type="Pfam" id="PF00121">
    <property type="entry name" value="TIM"/>
    <property type="match status" value="1"/>
</dbReference>
<dbReference type="PROSITE" id="PS51440">
    <property type="entry name" value="TIM_2"/>
    <property type="match status" value="1"/>
</dbReference>
<dbReference type="GO" id="GO:0004807">
    <property type="term" value="F:triose-phosphate isomerase activity"/>
    <property type="evidence" value="ECO:0007669"/>
    <property type="project" value="UniProtKB-UniRule"/>
</dbReference>
<evidence type="ECO:0000256" key="7">
    <source>
        <dbReference type="HAMAP-Rule" id="MF_00147"/>
    </source>
</evidence>
<dbReference type="PANTHER" id="PTHR21139">
    <property type="entry name" value="TRIOSEPHOSPHATE ISOMERASE"/>
    <property type="match status" value="1"/>
</dbReference>
<dbReference type="PROSITE" id="PS00171">
    <property type="entry name" value="TIM_1"/>
    <property type="match status" value="1"/>
</dbReference>
<dbReference type="CDD" id="cd00311">
    <property type="entry name" value="TIM"/>
    <property type="match status" value="1"/>
</dbReference>